<keyword evidence="1 4" id="KW-0808">Transferase</keyword>
<dbReference type="GO" id="GO:0016757">
    <property type="term" value="F:glycosyltransferase activity"/>
    <property type="evidence" value="ECO:0007669"/>
    <property type="project" value="InterPro"/>
</dbReference>
<dbReference type="Pfam" id="PF13439">
    <property type="entry name" value="Glyco_transf_4"/>
    <property type="match status" value="1"/>
</dbReference>
<dbReference type="CDD" id="cd03801">
    <property type="entry name" value="GT4_PimA-like"/>
    <property type="match status" value="1"/>
</dbReference>
<organism evidence="4 5">
    <name type="scientific">Coprobacter fastidiosus</name>
    <dbReference type="NCBI Taxonomy" id="1099853"/>
    <lineage>
        <taxon>Bacteria</taxon>
        <taxon>Pseudomonadati</taxon>
        <taxon>Bacteroidota</taxon>
        <taxon>Bacteroidia</taxon>
        <taxon>Bacteroidales</taxon>
        <taxon>Barnesiellaceae</taxon>
        <taxon>Coprobacter</taxon>
    </lineage>
</organism>
<dbReference type="InterPro" id="IPR028098">
    <property type="entry name" value="Glyco_trans_4-like_N"/>
</dbReference>
<feature type="domain" description="Glycosyl transferase family 1" evidence="2">
    <location>
        <begin position="199"/>
        <end position="310"/>
    </location>
</feature>
<accession>A0A354LZM3</accession>
<dbReference type="Pfam" id="PF00534">
    <property type="entry name" value="Glycos_transf_1"/>
    <property type="match status" value="1"/>
</dbReference>
<sequence length="371" mass="42376">MKSERKIKIIVTGTRGIPDILGGVETHCEELYPRLANNKYTITIVRRSCYITDNIRIDNYKGISLKDIYAPRKKSLEAIVHTFLAILYAKKSHADILHIHAIGPSLLIPFARILGLKVVMTHHGPDYDRQKWGHLAKWMLRTGERMSAKYANEIIVISSVIDNILREKYGRNDTHLIFNGVTLPKKSQSTCYIDQLGLTTHKYILAMGRFVEEKGFDLLIRAFSALKQNKYKLVIAGDADHPSAYSENLKRQALEEHVILTGFIKGEKLNEIMSNAALFILPSFHEGLPISLLEAMSYDLDVLVSDIPANRLPELTLDDYFKTGSILDLKNKLQYKIENIQLDRKYDLSSYNWDNIAEQVDSVYQLILNKK</sequence>
<dbReference type="Proteomes" id="UP000262954">
    <property type="component" value="Unassembled WGS sequence"/>
</dbReference>
<dbReference type="PANTHER" id="PTHR46401">
    <property type="entry name" value="GLYCOSYLTRANSFERASE WBBK-RELATED"/>
    <property type="match status" value="1"/>
</dbReference>
<evidence type="ECO:0000256" key="1">
    <source>
        <dbReference type="ARBA" id="ARBA00022679"/>
    </source>
</evidence>
<name>A0A354LZM3_9BACT</name>
<dbReference type="SUPFAM" id="SSF53756">
    <property type="entry name" value="UDP-Glycosyltransferase/glycogen phosphorylase"/>
    <property type="match status" value="1"/>
</dbReference>
<gene>
    <name evidence="4" type="ORF">DDY73_01790</name>
</gene>
<dbReference type="Gene3D" id="3.40.50.2000">
    <property type="entry name" value="Glycogen Phosphorylase B"/>
    <property type="match status" value="2"/>
</dbReference>
<reference evidence="4 5" key="1">
    <citation type="journal article" date="2018" name="Nat. Biotechnol.">
        <title>A standardized bacterial taxonomy based on genome phylogeny substantially revises the tree of life.</title>
        <authorList>
            <person name="Parks D.H."/>
            <person name="Chuvochina M."/>
            <person name="Waite D.W."/>
            <person name="Rinke C."/>
            <person name="Skarshewski A."/>
            <person name="Chaumeil P.A."/>
            <person name="Hugenholtz P."/>
        </authorList>
    </citation>
    <scope>NUCLEOTIDE SEQUENCE [LARGE SCALE GENOMIC DNA]</scope>
    <source>
        <strain evidence="4">UBA11482</strain>
    </source>
</reference>
<dbReference type="AlphaFoldDB" id="A0A354LZM3"/>
<evidence type="ECO:0000313" key="4">
    <source>
        <dbReference type="EMBL" id="HBJ07712.1"/>
    </source>
</evidence>
<protein>
    <submittedName>
        <fullName evidence="4">Glycosyl transferase family 1</fullName>
    </submittedName>
</protein>
<dbReference type="InterPro" id="IPR001296">
    <property type="entry name" value="Glyco_trans_1"/>
</dbReference>
<evidence type="ECO:0000259" key="3">
    <source>
        <dbReference type="Pfam" id="PF13439"/>
    </source>
</evidence>
<feature type="domain" description="Glycosyltransferase subfamily 4-like N-terminal" evidence="3">
    <location>
        <begin position="22"/>
        <end position="182"/>
    </location>
</feature>
<evidence type="ECO:0000313" key="5">
    <source>
        <dbReference type="Proteomes" id="UP000262954"/>
    </source>
</evidence>
<dbReference type="EMBL" id="DNWC01000026">
    <property type="protein sequence ID" value="HBJ07712.1"/>
    <property type="molecule type" value="Genomic_DNA"/>
</dbReference>
<proteinExistence type="predicted"/>
<evidence type="ECO:0000259" key="2">
    <source>
        <dbReference type="Pfam" id="PF00534"/>
    </source>
</evidence>
<dbReference type="PANTHER" id="PTHR46401:SF2">
    <property type="entry name" value="GLYCOSYLTRANSFERASE WBBK-RELATED"/>
    <property type="match status" value="1"/>
</dbReference>
<comment type="caution">
    <text evidence="4">The sequence shown here is derived from an EMBL/GenBank/DDBJ whole genome shotgun (WGS) entry which is preliminary data.</text>
</comment>